<reference evidence="2 3" key="1">
    <citation type="submission" date="2015-04" db="EMBL/GenBank/DDBJ databases">
        <title>Microcin producing Clostridium sp. JC272T.</title>
        <authorList>
            <person name="Jyothsna T."/>
            <person name="Sasikala C."/>
            <person name="Ramana C."/>
        </authorList>
    </citation>
    <scope>NUCLEOTIDE SEQUENCE [LARGE SCALE GENOMIC DNA]</scope>
    <source>
        <strain evidence="2 3">JC272</strain>
    </source>
</reference>
<feature type="coiled-coil region" evidence="1">
    <location>
        <begin position="12"/>
        <end position="39"/>
    </location>
</feature>
<dbReference type="RefSeq" id="WP_046824366.1">
    <property type="nucleotide sequence ID" value="NZ_LBBT01000360.1"/>
</dbReference>
<sequence length="71" mass="8529">MKIDLILAQEYISKFRDEVTEIENAVDELIEDYYLAEEEKDIRVEAFIISKMKEDGLEFELEDDEDEFIDF</sequence>
<protein>
    <submittedName>
        <fullName evidence="2">Uncharacterized protein</fullName>
    </submittedName>
</protein>
<dbReference type="EMBL" id="LBBT01000360">
    <property type="protein sequence ID" value="KKX99832.1"/>
    <property type="molecule type" value="Genomic_DNA"/>
</dbReference>
<gene>
    <name evidence="2" type="ORF">VN21_17305</name>
</gene>
<keyword evidence="3" id="KW-1185">Reference proteome</keyword>
<dbReference type="AlphaFoldDB" id="A0A0M3DC34"/>
<evidence type="ECO:0000313" key="3">
    <source>
        <dbReference type="Proteomes" id="UP000034407"/>
    </source>
</evidence>
<accession>A0A0M3DC34</accession>
<organism evidence="2 3">
    <name type="scientific">Paraclostridium benzoelyticum</name>
    <dbReference type="NCBI Taxonomy" id="1629550"/>
    <lineage>
        <taxon>Bacteria</taxon>
        <taxon>Bacillati</taxon>
        <taxon>Bacillota</taxon>
        <taxon>Clostridia</taxon>
        <taxon>Peptostreptococcales</taxon>
        <taxon>Peptostreptococcaceae</taxon>
        <taxon>Paraclostridium</taxon>
    </lineage>
</organism>
<dbReference type="Proteomes" id="UP000034407">
    <property type="component" value="Unassembled WGS sequence"/>
</dbReference>
<evidence type="ECO:0000256" key="1">
    <source>
        <dbReference type="SAM" id="Coils"/>
    </source>
</evidence>
<name>A0A0M3DC34_9FIRM</name>
<comment type="caution">
    <text evidence="2">The sequence shown here is derived from an EMBL/GenBank/DDBJ whole genome shotgun (WGS) entry which is preliminary data.</text>
</comment>
<evidence type="ECO:0000313" key="2">
    <source>
        <dbReference type="EMBL" id="KKX99832.1"/>
    </source>
</evidence>
<keyword evidence="1" id="KW-0175">Coiled coil</keyword>
<dbReference type="PATRIC" id="fig|1629550.3.peg.2992"/>
<proteinExistence type="predicted"/>